<reference evidence="1 2" key="1">
    <citation type="submission" date="2018-06" db="EMBL/GenBank/DDBJ databases">
        <authorList>
            <consortium name="Pathogen Informatics"/>
            <person name="Doyle S."/>
        </authorList>
    </citation>
    <scope>NUCLEOTIDE SEQUENCE [LARGE SCALE GENOMIC DNA]</scope>
    <source>
        <strain evidence="1 2">NCTC13834</strain>
    </source>
</reference>
<dbReference type="Pfam" id="PF19504">
    <property type="entry name" value="DUF6038"/>
    <property type="match status" value="1"/>
</dbReference>
<dbReference type="EMBL" id="UHDS01000001">
    <property type="protein sequence ID" value="SUM53757.1"/>
    <property type="molecule type" value="Genomic_DNA"/>
</dbReference>
<accession>A0A380GJK6</accession>
<dbReference type="Proteomes" id="UP000254412">
    <property type="component" value="Unassembled WGS sequence"/>
</dbReference>
<proteinExistence type="predicted"/>
<sequence>MNFENYKYFTGKDLMKECNLSEKMFKNSMDKLERVYKLDINRYKSNPSASNSGYSFNLFELELFKILLNTIEDFPVPTSAKKFDDIDLREEALKKNNSQFISYITNISDSIDNIKNDALKAQIYASENYSFTLEWLSAQSKCNDALSSFFNYTNSLDLDKSSKLYRKLAHRIDELLFETLMEDNMTFDNDFNFKQLYKVHQYNKENNPENFIVYNQVEPDDSKYSNVNHEVSRYISNEPSIDDYSERTDNKLLDFFIIDILNKLYLPSLNKRINHKIVTYDIQNDDESKIREKLRKKEIVKYPFNVNGYFLGIENDLFSNYQRIINTINQYKNSTFDLQNFESRIDNIINSSKPLTSNDKFFHIYKEFYLSLSKFSNLFYTNRQSYIDDGISPNQVESFLNDLYRMHLLLDKYSFNKDIEPLSKINFTELTNAFYLFEEIKSTQIKDEIVSKQVNDLSSWSIAKTLSETLDNLKFEYHYQRRSSIFFVYGRPPYLPLILL</sequence>
<evidence type="ECO:0000313" key="1">
    <source>
        <dbReference type="EMBL" id="SUM53757.1"/>
    </source>
</evidence>
<organism evidence="1 2">
    <name type="scientific">Staphylococcus nepalensis</name>
    <dbReference type="NCBI Taxonomy" id="214473"/>
    <lineage>
        <taxon>Bacteria</taxon>
        <taxon>Bacillati</taxon>
        <taxon>Bacillota</taxon>
        <taxon>Bacilli</taxon>
        <taxon>Bacillales</taxon>
        <taxon>Staphylococcaceae</taxon>
        <taxon>Staphylococcus</taxon>
    </lineage>
</organism>
<name>A0A380GJK6_9STAP</name>
<dbReference type="RefSeq" id="WP_255312508.1">
    <property type="nucleotide sequence ID" value="NZ_BMCF01000003.1"/>
</dbReference>
<dbReference type="AlphaFoldDB" id="A0A380GJK6"/>
<dbReference type="InterPro" id="IPR046101">
    <property type="entry name" value="DUF6038"/>
</dbReference>
<evidence type="ECO:0000313" key="2">
    <source>
        <dbReference type="Proteomes" id="UP000254412"/>
    </source>
</evidence>
<protein>
    <submittedName>
        <fullName evidence="1">Uncharacterized protein</fullName>
    </submittedName>
</protein>
<gene>
    <name evidence="1" type="ORF">NCTC13834_00040</name>
</gene>